<dbReference type="Proteomes" id="UP000235965">
    <property type="component" value="Unassembled WGS sequence"/>
</dbReference>
<dbReference type="GO" id="GO:0006368">
    <property type="term" value="P:transcription elongation by RNA polymerase II"/>
    <property type="evidence" value="ECO:0007669"/>
    <property type="project" value="InterPro"/>
</dbReference>
<dbReference type="EMBL" id="NEVH01016344">
    <property type="protein sequence ID" value="PNF25343.1"/>
    <property type="molecule type" value="Genomic_DNA"/>
</dbReference>
<keyword evidence="8" id="KW-0539">Nucleus</keyword>
<feature type="compositionally biased region" description="Polar residues" evidence="10">
    <location>
        <begin position="308"/>
        <end position="318"/>
    </location>
</feature>
<dbReference type="STRING" id="105785.A0A2J7Q9S9"/>
<dbReference type="InterPro" id="IPR027093">
    <property type="entry name" value="EAF_fam"/>
</dbReference>
<keyword evidence="7" id="KW-0804">Transcription</keyword>
<gene>
    <name evidence="12" type="ORF">B7P43_G10934</name>
</gene>
<dbReference type="PANTHER" id="PTHR15970">
    <property type="entry name" value="ELL-ASSOCIATED FACTOR EAF"/>
    <property type="match status" value="1"/>
</dbReference>
<dbReference type="GO" id="GO:0032783">
    <property type="term" value="C:super elongation complex"/>
    <property type="evidence" value="ECO:0007669"/>
    <property type="project" value="InterPro"/>
</dbReference>
<feature type="compositionally biased region" description="Polar residues" evidence="10">
    <location>
        <begin position="277"/>
        <end position="297"/>
    </location>
</feature>
<evidence type="ECO:0000256" key="2">
    <source>
        <dbReference type="ARBA" id="ARBA00007798"/>
    </source>
</evidence>
<accession>A0A2J7Q9S9</accession>
<sequence length="318" mass="33864">MADKLGLGPEVRQLKLGPSFSSTKGSSFHTLRYDFKPASVDVSKVATVDVGSNQQVTVTVPHLDGAGTPHTVFKGSQRPYQKECVLIIDRVTGEITLEKLSSNIQVKKTRMESAPKLAPPSSSRPLTPVDSVNSHGKNKLPSPQHRSNKKKTSPKPNHFASSLGCIPRHSPLHASPSYPSSRSPPRCLQSQHKSPPSLPASLPVIGLDDSDLGFGSSYMPSQQQQQSLIPPRVSPEYIHTADDDGVMPPADEIGILSETSSSDSSDSSGSESELDTQPSNSTVTANGHMNGTASPSLSMPDHLLTEDLQLSESGSESD</sequence>
<dbReference type="InterPro" id="IPR019194">
    <property type="entry name" value="Tscrpt_elong_fac_Eaf_N"/>
</dbReference>
<dbReference type="EMBL" id="NEVH01016344">
    <property type="protein sequence ID" value="PNF25344.1"/>
    <property type="molecule type" value="Genomic_DNA"/>
</dbReference>
<feature type="region of interest" description="Disordered" evidence="10">
    <location>
        <begin position="107"/>
        <end position="318"/>
    </location>
</feature>
<evidence type="ECO:0000256" key="6">
    <source>
        <dbReference type="ARBA" id="ARBA00023159"/>
    </source>
</evidence>
<dbReference type="PANTHER" id="PTHR15970:SF2">
    <property type="entry name" value="ELL-ASSOCIATED FACTOR EAF"/>
    <property type="match status" value="1"/>
</dbReference>
<evidence type="ECO:0000256" key="10">
    <source>
        <dbReference type="SAM" id="MobiDB-lite"/>
    </source>
</evidence>
<evidence type="ECO:0000256" key="5">
    <source>
        <dbReference type="ARBA" id="ARBA00023015"/>
    </source>
</evidence>
<dbReference type="Pfam" id="PF09816">
    <property type="entry name" value="EAF"/>
    <property type="match status" value="1"/>
</dbReference>
<keyword evidence="13" id="KW-1185">Reference proteome</keyword>
<proteinExistence type="inferred from homology"/>
<comment type="function">
    <text evidence="9">Promotes transcriptional elongation by Su(Tpl)/ELL. Essential for development.</text>
</comment>
<keyword evidence="5" id="KW-0805">Transcription regulation</keyword>
<name>A0A2J7Q9S9_9NEOP</name>
<reference evidence="12 13" key="1">
    <citation type="submission" date="2017-12" db="EMBL/GenBank/DDBJ databases">
        <title>Hemimetabolous genomes reveal molecular basis of termite eusociality.</title>
        <authorList>
            <person name="Harrison M.C."/>
            <person name="Jongepier E."/>
            <person name="Robertson H.M."/>
            <person name="Arning N."/>
            <person name="Bitard-Feildel T."/>
            <person name="Chao H."/>
            <person name="Childers C.P."/>
            <person name="Dinh H."/>
            <person name="Doddapaneni H."/>
            <person name="Dugan S."/>
            <person name="Gowin J."/>
            <person name="Greiner C."/>
            <person name="Han Y."/>
            <person name="Hu H."/>
            <person name="Hughes D.S.T."/>
            <person name="Huylmans A.-K."/>
            <person name="Kemena C."/>
            <person name="Kremer L.P.M."/>
            <person name="Lee S.L."/>
            <person name="Lopez-Ezquerra A."/>
            <person name="Mallet L."/>
            <person name="Monroy-Kuhn J.M."/>
            <person name="Moser A."/>
            <person name="Murali S.C."/>
            <person name="Muzny D.M."/>
            <person name="Otani S."/>
            <person name="Piulachs M.-D."/>
            <person name="Poelchau M."/>
            <person name="Qu J."/>
            <person name="Schaub F."/>
            <person name="Wada-Katsumata A."/>
            <person name="Worley K.C."/>
            <person name="Xie Q."/>
            <person name="Ylla G."/>
            <person name="Poulsen M."/>
            <person name="Gibbs R.A."/>
            <person name="Schal C."/>
            <person name="Richards S."/>
            <person name="Belles X."/>
            <person name="Korb J."/>
            <person name="Bornberg-Bauer E."/>
        </authorList>
    </citation>
    <scope>NUCLEOTIDE SEQUENCE [LARGE SCALE GENOMIC DNA]</scope>
    <source>
        <tissue evidence="12">Whole body</tissue>
    </source>
</reference>
<dbReference type="OrthoDB" id="125903at2759"/>
<dbReference type="InParanoid" id="A0A2J7Q9S9"/>
<keyword evidence="6" id="KW-0010">Activator</keyword>
<comment type="subcellular location">
    <subcellularLocation>
        <location evidence="1">Nucleus</location>
    </subcellularLocation>
</comment>
<evidence type="ECO:0000256" key="9">
    <source>
        <dbReference type="ARBA" id="ARBA00025617"/>
    </source>
</evidence>
<evidence type="ECO:0000256" key="1">
    <source>
        <dbReference type="ARBA" id="ARBA00004123"/>
    </source>
</evidence>
<feature type="compositionally biased region" description="Polar residues" evidence="10">
    <location>
        <begin position="120"/>
        <end position="135"/>
    </location>
</feature>
<comment type="similarity">
    <text evidence="2">Belongs to the EAF family.</text>
</comment>
<protein>
    <recommendedName>
        <fullName evidence="3">Ell-associated factor Eaf</fullName>
    </recommendedName>
</protein>
<evidence type="ECO:0000313" key="12">
    <source>
        <dbReference type="EMBL" id="PNF25343.1"/>
    </source>
</evidence>
<dbReference type="EMBL" id="NEVH01016344">
    <property type="protein sequence ID" value="PNF25342.1"/>
    <property type="molecule type" value="Genomic_DNA"/>
</dbReference>
<evidence type="ECO:0000256" key="3">
    <source>
        <dbReference type="ARBA" id="ARBA00021452"/>
    </source>
</evidence>
<comment type="caution">
    <text evidence="12">The sequence shown here is derived from an EMBL/GenBank/DDBJ whole genome shotgun (WGS) entry which is preliminary data.</text>
</comment>
<evidence type="ECO:0000256" key="8">
    <source>
        <dbReference type="ARBA" id="ARBA00023242"/>
    </source>
</evidence>
<evidence type="ECO:0000256" key="4">
    <source>
        <dbReference type="ARBA" id="ARBA00022553"/>
    </source>
</evidence>
<evidence type="ECO:0000313" key="13">
    <source>
        <dbReference type="Proteomes" id="UP000235965"/>
    </source>
</evidence>
<feature type="compositionally biased region" description="Low complexity" evidence="10">
    <location>
        <begin position="253"/>
        <end position="271"/>
    </location>
</feature>
<dbReference type="AlphaFoldDB" id="A0A2J7Q9S9"/>
<evidence type="ECO:0000259" key="11">
    <source>
        <dbReference type="Pfam" id="PF09816"/>
    </source>
</evidence>
<feature type="domain" description="Transcription elongation factor Eaf N-terminal" evidence="11">
    <location>
        <begin position="13"/>
        <end position="111"/>
    </location>
</feature>
<organism evidence="12 13">
    <name type="scientific">Cryptotermes secundus</name>
    <dbReference type="NCBI Taxonomy" id="105785"/>
    <lineage>
        <taxon>Eukaryota</taxon>
        <taxon>Metazoa</taxon>
        <taxon>Ecdysozoa</taxon>
        <taxon>Arthropoda</taxon>
        <taxon>Hexapoda</taxon>
        <taxon>Insecta</taxon>
        <taxon>Pterygota</taxon>
        <taxon>Neoptera</taxon>
        <taxon>Polyneoptera</taxon>
        <taxon>Dictyoptera</taxon>
        <taxon>Blattodea</taxon>
        <taxon>Blattoidea</taxon>
        <taxon>Termitoidae</taxon>
        <taxon>Kalotermitidae</taxon>
        <taxon>Cryptotermitinae</taxon>
        <taxon>Cryptotermes</taxon>
    </lineage>
</organism>
<evidence type="ECO:0000256" key="7">
    <source>
        <dbReference type="ARBA" id="ARBA00023163"/>
    </source>
</evidence>
<feature type="compositionally biased region" description="Low complexity" evidence="10">
    <location>
        <begin position="175"/>
        <end position="186"/>
    </location>
</feature>
<dbReference type="GO" id="GO:0003711">
    <property type="term" value="F:transcription elongation factor activity"/>
    <property type="evidence" value="ECO:0007669"/>
    <property type="project" value="TreeGrafter"/>
</dbReference>
<keyword evidence="4" id="KW-0597">Phosphoprotein</keyword>